<evidence type="ECO:0000256" key="2">
    <source>
        <dbReference type="ARBA" id="ARBA00009212"/>
    </source>
</evidence>
<evidence type="ECO:0000256" key="1">
    <source>
        <dbReference type="ARBA" id="ARBA00004651"/>
    </source>
</evidence>
<keyword evidence="4" id="KW-1003">Cell membrane</keyword>
<evidence type="ECO:0000256" key="8">
    <source>
        <dbReference type="SAM" id="Phobius"/>
    </source>
</evidence>
<dbReference type="PANTHER" id="PTHR34702">
    <property type="entry name" value="NA(+)/H(+) ANTIPORTER SUBUNIT F1"/>
    <property type="match status" value="1"/>
</dbReference>
<evidence type="ECO:0000313" key="10">
    <source>
        <dbReference type="Proteomes" id="UP000287233"/>
    </source>
</evidence>
<evidence type="ECO:0000256" key="5">
    <source>
        <dbReference type="ARBA" id="ARBA00022692"/>
    </source>
</evidence>
<dbReference type="GO" id="GO:0005886">
    <property type="term" value="C:plasma membrane"/>
    <property type="evidence" value="ECO:0007669"/>
    <property type="project" value="UniProtKB-SubCell"/>
</dbReference>
<dbReference type="InterPro" id="IPR007208">
    <property type="entry name" value="MrpF/PhaF-like"/>
</dbReference>
<evidence type="ECO:0000256" key="6">
    <source>
        <dbReference type="ARBA" id="ARBA00022989"/>
    </source>
</evidence>
<comment type="subcellular location">
    <subcellularLocation>
        <location evidence="1">Cell membrane</location>
        <topology evidence="1">Multi-pass membrane protein</topology>
    </subcellularLocation>
</comment>
<keyword evidence="7 8" id="KW-0472">Membrane</keyword>
<dbReference type="AlphaFoldDB" id="A0A410FSD4"/>
<evidence type="ECO:0008006" key="11">
    <source>
        <dbReference type="Google" id="ProtNLM"/>
    </source>
</evidence>
<comment type="similarity">
    <text evidence="2">Belongs to the CPA3 antiporters (TC 2.A.63) subunit F family.</text>
</comment>
<name>A0A410FSD4_BIPS1</name>
<keyword evidence="6 8" id="KW-1133">Transmembrane helix</keyword>
<evidence type="ECO:0000256" key="7">
    <source>
        <dbReference type="ARBA" id="ARBA00023136"/>
    </source>
</evidence>
<proteinExistence type="inferred from homology"/>
<reference evidence="10" key="1">
    <citation type="submission" date="2018-12" db="EMBL/GenBank/DDBJ databases">
        <title>Complete genome sequence of an uncultured bacterium of the candidate phylum Bipolaricaulota.</title>
        <authorList>
            <person name="Kadnikov V.V."/>
            <person name="Mardanov A.V."/>
            <person name="Beletsky A.V."/>
            <person name="Frank Y.A."/>
            <person name="Karnachuk O.V."/>
            <person name="Ravin N.V."/>
        </authorList>
    </citation>
    <scope>NUCLEOTIDE SEQUENCE [LARGE SCALE GENOMIC DNA]</scope>
</reference>
<dbReference type="GO" id="GO:0015385">
    <property type="term" value="F:sodium:proton antiporter activity"/>
    <property type="evidence" value="ECO:0007669"/>
    <property type="project" value="TreeGrafter"/>
</dbReference>
<keyword evidence="3" id="KW-0813">Transport</keyword>
<organism evidence="9 10">
    <name type="scientific">Bipolaricaulis sibiricus</name>
    <dbReference type="NCBI Taxonomy" id="2501609"/>
    <lineage>
        <taxon>Bacteria</taxon>
        <taxon>Candidatus Bipolaricaulota</taxon>
        <taxon>Candidatus Bipolaricaulia</taxon>
        <taxon>Candidatus Bipolaricaulales</taxon>
        <taxon>Candidatus Bipolaricaulaceae</taxon>
        <taxon>Candidatus Bipolaricaulis</taxon>
    </lineage>
</organism>
<dbReference type="EMBL" id="CP034928">
    <property type="protein sequence ID" value="QAA76005.1"/>
    <property type="molecule type" value="Genomic_DNA"/>
</dbReference>
<dbReference type="Pfam" id="PF04066">
    <property type="entry name" value="MrpF_PhaF"/>
    <property type="match status" value="1"/>
</dbReference>
<evidence type="ECO:0000313" key="9">
    <source>
        <dbReference type="EMBL" id="QAA76005.1"/>
    </source>
</evidence>
<feature type="transmembrane region" description="Helical" evidence="8">
    <location>
        <begin position="37"/>
        <end position="59"/>
    </location>
</feature>
<dbReference type="PANTHER" id="PTHR34702:SF1">
    <property type="entry name" value="NA(+)_H(+) ANTIPORTER SUBUNIT F"/>
    <property type="match status" value="1"/>
</dbReference>
<feature type="transmembrane region" description="Helical" evidence="8">
    <location>
        <begin position="65"/>
        <end position="83"/>
    </location>
</feature>
<evidence type="ECO:0000256" key="3">
    <source>
        <dbReference type="ARBA" id="ARBA00022448"/>
    </source>
</evidence>
<accession>A0A410FSD4</accession>
<keyword evidence="5 8" id="KW-0812">Transmembrane</keyword>
<feature type="transmembrane region" description="Helical" evidence="8">
    <location>
        <begin position="6"/>
        <end position="25"/>
    </location>
</feature>
<dbReference type="KEGG" id="bih:BIP78_0237"/>
<gene>
    <name evidence="9" type="ORF">BIP78_0237</name>
</gene>
<protein>
    <recommendedName>
        <fullName evidence="11">Na(+) H(+) antiporter subunit F</fullName>
    </recommendedName>
</protein>
<sequence>MIVALPFAAAGLAMLGFILVCMVRLSVGPTAADRAVALDTINTLVVATMVLLGAAFDLVVLLDVALVYALLSYVGTLYIARYLERGLS</sequence>
<dbReference type="Proteomes" id="UP000287233">
    <property type="component" value="Chromosome"/>
</dbReference>
<dbReference type="NCBIfam" id="NF009242">
    <property type="entry name" value="PRK12599.1-1"/>
    <property type="match status" value="1"/>
</dbReference>
<evidence type="ECO:0000256" key="4">
    <source>
        <dbReference type="ARBA" id="ARBA00022475"/>
    </source>
</evidence>